<dbReference type="EMBL" id="KZ819332">
    <property type="protein sequence ID" value="PWN19236.1"/>
    <property type="molecule type" value="Genomic_DNA"/>
</dbReference>
<sequence length="177" mass="18479">MDSETVGPLAGWDGPRARASEALRFAQGPYSRGWLGSPSVSRGINSAPPAPASSSCLTAPYRQTHHNQPRGLALFPVSTSSPSPYTHIPRLALIWHQCTVGTLRDGLQGHSEPQAKSPRSGTSRLVSSQHRYLTSSSSSSSSPSLALALHVFLICDIAATTAHPAARSGSKAATGSP</sequence>
<gene>
    <name evidence="2" type="ORF">BCV69DRAFT_48252</name>
</gene>
<proteinExistence type="predicted"/>
<reference evidence="2 3" key="1">
    <citation type="journal article" date="2018" name="Mol. Biol. Evol.">
        <title>Broad Genomic Sampling Reveals a Smut Pathogenic Ancestry of the Fungal Clade Ustilaginomycotina.</title>
        <authorList>
            <person name="Kijpornyongpan T."/>
            <person name="Mondo S.J."/>
            <person name="Barry K."/>
            <person name="Sandor L."/>
            <person name="Lee J."/>
            <person name="Lipzen A."/>
            <person name="Pangilinan J."/>
            <person name="LaButti K."/>
            <person name="Hainaut M."/>
            <person name="Henrissat B."/>
            <person name="Grigoriev I.V."/>
            <person name="Spatafora J.W."/>
            <person name="Aime M.C."/>
        </authorList>
    </citation>
    <scope>NUCLEOTIDE SEQUENCE [LARGE SCALE GENOMIC DNA]</scope>
    <source>
        <strain evidence="2 3">MCA 4718</strain>
    </source>
</reference>
<evidence type="ECO:0000256" key="1">
    <source>
        <dbReference type="SAM" id="MobiDB-lite"/>
    </source>
</evidence>
<keyword evidence="3" id="KW-1185">Reference proteome</keyword>
<protein>
    <submittedName>
        <fullName evidence="2">Uncharacterized protein</fullName>
    </submittedName>
</protein>
<name>A0A316U1H0_9BASI</name>
<accession>A0A316U1H0</accession>
<dbReference type="GeneID" id="37017061"/>
<dbReference type="AlphaFoldDB" id="A0A316U1H0"/>
<evidence type="ECO:0000313" key="3">
    <source>
        <dbReference type="Proteomes" id="UP000245942"/>
    </source>
</evidence>
<feature type="region of interest" description="Disordered" evidence="1">
    <location>
        <begin position="105"/>
        <end position="142"/>
    </location>
</feature>
<evidence type="ECO:0000313" key="2">
    <source>
        <dbReference type="EMBL" id="PWN19236.1"/>
    </source>
</evidence>
<dbReference type="Proteomes" id="UP000245942">
    <property type="component" value="Unassembled WGS sequence"/>
</dbReference>
<dbReference type="RefSeq" id="XP_025346396.1">
    <property type="nucleotide sequence ID" value="XM_025495327.1"/>
</dbReference>
<feature type="compositionally biased region" description="Polar residues" evidence="1">
    <location>
        <begin position="117"/>
        <end position="134"/>
    </location>
</feature>
<organism evidence="2 3">
    <name type="scientific">Pseudomicrostroma glucosiphilum</name>
    <dbReference type="NCBI Taxonomy" id="1684307"/>
    <lineage>
        <taxon>Eukaryota</taxon>
        <taxon>Fungi</taxon>
        <taxon>Dikarya</taxon>
        <taxon>Basidiomycota</taxon>
        <taxon>Ustilaginomycotina</taxon>
        <taxon>Exobasidiomycetes</taxon>
        <taxon>Microstromatales</taxon>
        <taxon>Microstromatales incertae sedis</taxon>
        <taxon>Pseudomicrostroma</taxon>
    </lineage>
</organism>